<sequence>MTVLSQLPEWLPDLTRLWAAEEGVLAVVLTGSFARGDADEWSDLDVQVLVADGAPIGGHTSYHGGLLLSVDRSELGHRERALTDPDTALWNLTALRTGLPLYDPAGVFAVLQAKAQALEWATLAPEAHRQAASRIAGTAEELHKIMGGLNAGDGEKVAYAALGLMLGLGQAALLSTGTLIPTENRWLTLARDAWPDAVWRESFSCLAGLGTDSPEARGRAGLTAYGRAVALAQWPLDFEQERREYAVAHEAARRGAAFLNRVVP</sequence>
<dbReference type="GO" id="GO:0016779">
    <property type="term" value="F:nucleotidyltransferase activity"/>
    <property type="evidence" value="ECO:0007669"/>
    <property type="project" value="InterPro"/>
</dbReference>
<dbReference type="PATRIC" id="fig|1182568.3.peg.571"/>
<dbReference type="CDD" id="cd05403">
    <property type="entry name" value="NT_KNTase_like"/>
    <property type="match status" value="1"/>
</dbReference>
<evidence type="ECO:0000313" key="2">
    <source>
        <dbReference type="EMBL" id="ANE42855.1"/>
    </source>
</evidence>
<proteinExistence type="predicted"/>
<dbReference type="InterPro" id="IPR043519">
    <property type="entry name" value="NT_sf"/>
</dbReference>
<dbReference type="Proteomes" id="UP000077363">
    <property type="component" value="Chromosome"/>
</dbReference>
<reference evidence="2 3" key="1">
    <citation type="submission" date="2015-01" db="EMBL/GenBank/DDBJ databases">
        <title>Deinococcus puniceus/DY1/ whole genome sequencing.</title>
        <authorList>
            <person name="Kim M.K."/>
            <person name="Srinivasan S."/>
            <person name="Lee J.-J."/>
        </authorList>
    </citation>
    <scope>NUCLEOTIDE SEQUENCE [LARGE SCALE GENOMIC DNA]</scope>
    <source>
        <strain evidence="2 3">DY1</strain>
    </source>
</reference>
<gene>
    <name evidence="2" type="ORF">SU48_02725</name>
</gene>
<dbReference type="InterPro" id="IPR002934">
    <property type="entry name" value="Polymerase_NTP_transf_dom"/>
</dbReference>
<keyword evidence="3" id="KW-1185">Reference proteome</keyword>
<accession>A0A172T733</accession>
<feature type="domain" description="Polymerase nucleotidyl transferase" evidence="1">
    <location>
        <begin position="23"/>
        <end position="55"/>
    </location>
</feature>
<organism evidence="2 3">
    <name type="scientific">Deinococcus puniceus</name>
    <dbReference type="NCBI Taxonomy" id="1182568"/>
    <lineage>
        <taxon>Bacteria</taxon>
        <taxon>Thermotogati</taxon>
        <taxon>Deinococcota</taxon>
        <taxon>Deinococci</taxon>
        <taxon>Deinococcales</taxon>
        <taxon>Deinococcaceae</taxon>
        <taxon>Deinococcus</taxon>
    </lineage>
</organism>
<protein>
    <recommendedName>
        <fullName evidence="1">Polymerase nucleotidyl transferase domain-containing protein</fullName>
    </recommendedName>
</protein>
<dbReference type="EMBL" id="CP011387">
    <property type="protein sequence ID" value="ANE42855.1"/>
    <property type="molecule type" value="Genomic_DNA"/>
</dbReference>
<dbReference type="KEGG" id="dpu:SU48_02725"/>
<dbReference type="STRING" id="1182568.SU48_02725"/>
<dbReference type="AlphaFoldDB" id="A0A172T733"/>
<dbReference type="OrthoDB" id="68332at2"/>
<dbReference type="RefSeq" id="WP_064013910.1">
    <property type="nucleotide sequence ID" value="NZ_CP011387.1"/>
</dbReference>
<evidence type="ECO:0000313" key="3">
    <source>
        <dbReference type="Proteomes" id="UP000077363"/>
    </source>
</evidence>
<dbReference type="SUPFAM" id="SSF81301">
    <property type="entry name" value="Nucleotidyltransferase"/>
    <property type="match status" value="1"/>
</dbReference>
<evidence type="ECO:0000259" key="1">
    <source>
        <dbReference type="Pfam" id="PF01909"/>
    </source>
</evidence>
<dbReference type="Pfam" id="PF01909">
    <property type="entry name" value="NTP_transf_2"/>
    <property type="match status" value="1"/>
</dbReference>
<dbReference type="Gene3D" id="3.30.460.10">
    <property type="entry name" value="Beta Polymerase, domain 2"/>
    <property type="match status" value="1"/>
</dbReference>
<name>A0A172T733_9DEIO</name>